<reference evidence="1 2" key="1">
    <citation type="journal article" date="2020" name="Cell">
        <title>Large-Scale Comparative Analyses of Tick Genomes Elucidate Their Genetic Diversity and Vector Capacities.</title>
        <authorList>
            <consortium name="Tick Genome and Microbiome Consortium (TIGMIC)"/>
            <person name="Jia N."/>
            <person name="Wang J."/>
            <person name="Shi W."/>
            <person name="Du L."/>
            <person name="Sun Y."/>
            <person name="Zhan W."/>
            <person name="Jiang J.F."/>
            <person name="Wang Q."/>
            <person name="Zhang B."/>
            <person name="Ji P."/>
            <person name="Bell-Sakyi L."/>
            <person name="Cui X.M."/>
            <person name="Yuan T.T."/>
            <person name="Jiang B.G."/>
            <person name="Yang W.F."/>
            <person name="Lam T.T."/>
            <person name="Chang Q.C."/>
            <person name="Ding S.J."/>
            <person name="Wang X.J."/>
            <person name="Zhu J.G."/>
            <person name="Ruan X.D."/>
            <person name="Zhao L."/>
            <person name="Wei J.T."/>
            <person name="Ye R.Z."/>
            <person name="Que T.C."/>
            <person name="Du C.H."/>
            <person name="Zhou Y.H."/>
            <person name="Cheng J.X."/>
            <person name="Dai P.F."/>
            <person name="Guo W.B."/>
            <person name="Han X.H."/>
            <person name="Huang E.J."/>
            <person name="Li L.F."/>
            <person name="Wei W."/>
            <person name="Gao Y.C."/>
            <person name="Liu J.Z."/>
            <person name="Shao H.Z."/>
            <person name="Wang X."/>
            <person name="Wang C.C."/>
            <person name="Yang T.C."/>
            <person name="Huo Q.B."/>
            <person name="Li W."/>
            <person name="Chen H.Y."/>
            <person name="Chen S.E."/>
            <person name="Zhou L.G."/>
            <person name="Ni X.B."/>
            <person name="Tian J.H."/>
            <person name="Sheng Y."/>
            <person name="Liu T."/>
            <person name="Pan Y.S."/>
            <person name="Xia L.Y."/>
            <person name="Li J."/>
            <person name="Zhao F."/>
            <person name="Cao W.C."/>
        </authorList>
    </citation>
    <scope>NUCLEOTIDE SEQUENCE [LARGE SCALE GENOMIC DNA]</scope>
    <source>
        <strain evidence="1">Iper-2018</strain>
    </source>
</reference>
<keyword evidence="2" id="KW-1185">Reference proteome</keyword>
<organism evidence="1 2">
    <name type="scientific">Ixodes persulcatus</name>
    <name type="common">Taiga tick</name>
    <dbReference type="NCBI Taxonomy" id="34615"/>
    <lineage>
        <taxon>Eukaryota</taxon>
        <taxon>Metazoa</taxon>
        <taxon>Ecdysozoa</taxon>
        <taxon>Arthropoda</taxon>
        <taxon>Chelicerata</taxon>
        <taxon>Arachnida</taxon>
        <taxon>Acari</taxon>
        <taxon>Parasitiformes</taxon>
        <taxon>Ixodida</taxon>
        <taxon>Ixodoidea</taxon>
        <taxon>Ixodidae</taxon>
        <taxon>Ixodinae</taxon>
        <taxon>Ixodes</taxon>
    </lineage>
</organism>
<sequence length="1114" mass="125765">MSTTDLNVQSGLWQALMLYDSECGWTVQELIDICHDPHHDKAVAAYFQPGSGSKLRKFITKRPQYFKFDPSTDRVSLPENSLSTVLEECLIEFMALQIKASSGLLDLKCVKFEDYSHILPGNLIDHMQTIYAGSLQLFFKTHITSFVLHNENRVKLSSKFESTSILADPDNLKPVSFFLGLLQKIGASKEKPCFIHTLTKYLHYMDADAREFLKREYHNNLNLFFLLNRRHFRTTKPERGSAFLKAQPAVDYSVVAYLQQLLQKKNAFTYSAGLTFQSLLSRGANWWLPLAQSLFGSADGLSQLRLLLAAYPNIFRWQPTGKVCLRKKYTPWKEEWNSGLELLTVLYFTDVLKGIGSASPSNPICFNYIALCAESAPPECKDFLDSVFPGLDIINLFHLHSDLFDFSSTNCVSLKCLPAESKSHETGSPEKLSARYAAQLLKYASNLTPDLLAICVETAPPAVRTYCKATVKDRLHSVIESGLKLLQNNKNRRNTVIDDIRNLYRDSTRTVPDCNVHRPGGRRPRGSRSFMSLVELNLQSGLWQTLLLYDSDSGWKLDKLMDICRALIREEELVVYFRPGNEEQLRKFLKERPQYFNYDPDEDKVSLPENSTSTVLEECLVEFLALQVKASSGSLPLTEVTFEKYKHLLPKPLAEHMYTIYGGSLVLFLQTHPLSFTICTEGTVRLAPDFDNSSILVDNNNAEVVYFLLGILQKIGATKDKPLSVHVLLKYLPYMEKDAREFLCKEYLNNLNIFFLLNCRYFQTNKPEKCSVYPKYPQTSNYTLVAHLKQQLRAKNVATDETGLFPAELAAKGKSSWIPAVQAFFAKAGEVKQLKRLLNGYPNIFKLQPDGKVCLRKMYSPCERVWNPSLELLAVLYFAEMLKDIGSSSPSNPICFNYVLNCVDSAPEEIKNYLRDAFPGVEIIDLFHLHPNVFDLSSTNCVSLRSPPAEELPHKNEVAEALSIRYAYQLMKYADVTPDLFLLCVQMAPSVVRAYCTSPTKDRLHSVLESAKKLSACTVNERNTVVDDFRALFAGSARAATTQCKEERPPHGGQTGKQGDPERARSEPTSVIHGHATGRPADASDSATPRWSCVGELSCAWSFAALRMWLADVS</sequence>
<accession>A0AC60NZD2</accession>
<gene>
    <name evidence="1" type="ORF">HPB47_010437</name>
</gene>
<protein>
    <submittedName>
        <fullName evidence="1">Uncharacterized protein</fullName>
    </submittedName>
</protein>
<dbReference type="EMBL" id="JABSTQ010011348">
    <property type="protein sequence ID" value="KAG0412426.1"/>
    <property type="molecule type" value="Genomic_DNA"/>
</dbReference>
<name>A0AC60NZD2_IXOPE</name>
<proteinExistence type="predicted"/>
<evidence type="ECO:0000313" key="2">
    <source>
        <dbReference type="Proteomes" id="UP000805193"/>
    </source>
</evidence>
<evidence type="ECO:0000313" key="1">
    <source>
        <dbReference type="EMBL" id="KAG0412426.1"/>
    </source>
</evidence>
<dbReference type="Proteomes" id="UP000805193">
    <property type="component" value="Unassembled WGS sequence"/>
</dbReference>
<comment type="caution">
    <text evidence="1">The sequence shown here is derived from an EMBL/GenBank/DDBJ whole genome shotgun (WGS) entry which is preliminary data.</text>
</comment>